<evidence type="ECO:0000256" key="1">
    <source>
        <dbReference type="SAM" id="MobiDB-lite"/>
    </source>
</evidence>
<reference evidence="2" key="1">
    <citation type="submission" date="2016-10" db="EMBL/GenBank/DDBJ databases">
        <authorList>
            <person name="Benchimol M."/>
            <person name="Almeida L.G."/>
            <person name="Vasconcelos A.T."/>
            <person name="Perreira-Neves A."/>
            <person name="Rosa I.A."/>
            <person name="Tasca T."/>
            <person name="Bogo M.R."/>
            <person name="de Souza W."/>
        </authorList>
    </citation>
    <scope>NUCLEOTIDE SEQUENCE [LARGE SCALE GENOMIC DNA]</scope>
    <source>
        <strain evidence="2">K</strain>
    </source>
</reference>
<protein>
    <submittedName>
        <fullName evidence="2">Uncharacterized protein</fullName>
    </submittedName>
</protein>
<organism evidence="2 3">
    <name type="scientific">Tritrichomonas foetus</name>
    <dbReference type="NCBI Taxonomy" id="1144522"/>
    <lineage>
        <taxon>Eukaryota</taxon>
        <taxon>Metamonada</taxon>
        <taxon>Parabasalia</taxon>
        <taxon>Tritrichomonadida</taxon>
        <taxon>Tritrichomonadidae</taxon>
        <taxon>Tritrichomonas</taxon>
    </lineage>
</organism>
<accession>A0A1J4KUR2</accession>
<proteinExistence type="predicted"/>
<feature type="region of interest" description="Disordered" evidence="1">
    <location>
        <begin position="34"/>
        <end position="78"/>
    </location>
</feature>
<evidence type="ECO:0000313" key="3">
    <source>
        <dbReference type="Proteomes" id="UP000179807"/>
    </source>
</evidence>
<sequence>MESTKPNRIQLPPISSLTDNIQLIPLFNDSPEVPIPTPASFKPPDFQLNQPHQFSPPSLDNHGNINSNDNNNNDDVSGQYKLSDDLQILKAIKTYYGNAFSGSVPWSFWQTYIKTTNCNRSSSSLYHHWNGSMQRKYGTYLKQKRVDECIEWIQKEMKSLNPSKRKCMKEADPPHIQPTGQPLCHNWSAPVAYFGQGSNFNFPIGGISPQKVQYPPFY</sequence>
<dbReference type="GeneID" id="94833833"/>
<dbReference type="EMBL" id="MLAK01000545">
    <property type="protein sequence ID" value="OHT13237.1"/>
    <property type="molecule type" value="Genomic_DNA"/>
</dbReference>
<keyword evidence="3" id="KW-1185">Reference proteome</keyword>
<evidence type="ECO:0000313" key="2">
    <source>
        <dbReference type="EMBL" id="OHT13237.1"/>
    </source>
</evidence>
<gene>
    <name evidence="2" type="ORF">TRFO_16682</name>
</gene>
<dbReference type="Proteomes" id="UP000179807">
    <property type="component" value="Unassembled WGS sequence"/>
</dbReference>
<feature type="compositionally biased region" description="Polar residues" evidence="1">
    <location>
        <begin position="47"/>
        <end position="58"/>
    </location>
</feature>
<name>A0A1J4KUR2_9EUKA</name>
<dbReference type="AlphaFoldDB" id="A0A1J4KUR2"/>
<feature type="compositionally biased region" description="Low complexity" evidence="1">
    <location>
        <begin position="60"/>
        <end position="75"/>
    </location>
</feature>
<dbReference type="VEuPathDB" id="TrichDB:TRFO_16682"/>
<dbReference type="RefSeq" id="XP_068366373.1">
    <property type="nucleotide sequence ID" value="XM_068499129.1"/>
</dbReference>
<comment type="caution">
    <text evidence="2">The sequence shown here is derived from an EMBL/GenBank/DDBJ whole genome shotgun (WGS) entry which is preliminary data.</text>
</comment>